<evidence type="ECO:0000256" key="5">
    <source>
        <dbReference type="ARBA" id="ARBA00022826"/>
    </source>
</evidence>
<protein>
    <recommendedName>
        <fullName evidence="12">Potassium channel domain-containing protein</fullName>
    </recommendedName>
</protein>
<dbReference type="SUPFAM" id="SSF81324">
    <property type="entry name" value="Voltage-gated potassium channels"/>
    <property type="match status" value="1"/>
</dbReference>
<dbReference type="RefSeq" id="WP_045308224.1">
    <property type="nucleotide sequence ID" value="NZ_JADRIW010000006.1"/>
</dbReference>
<dbReference type="InterPro" id="IPR013099">
    <property type="entry name" value="K_chnl_dom"/>
</dbReference>
<dbReference type="Proteomes" id="UP000246375">
    <property type="component" value="Unassembled WGS sequence"/>
</dbReference>
<evidence type="ECO:0000256" key="4">
    <source>
        <dbReference type="ARBA" id="ARBA00022692"/>
    </source>
</evidence>
<dbReference type="AlphaFoldDB" id="A0A9X7L7R8"/>
<dbReference type="PANTHER" id="PTHR10027:SF10">
    <property type="entry name" value="SLOWPOKE 2, ISOFORM D"/>
    <property type="match status" value="1"/>
</dbReference>
<keyword evidence="2" id="KW-0813">Transport</keyword>
<evidence type="ECO:0000256" key="8">
    <source>
        <dbReference type="ARBA" id="ARBA00023065"/>
    </source>
</evidence>
<dbReference type="InterPro" id="IPR047871">
    <property type="entry name" value="K_chnl_Slo-like"/>
</dbReference>
<keyword evidence="6" id="KW-0630">Potassium</keyword>
<gene>
    <name evidence="13" type="ORF">DL189_00705</name>
</gene>
<evidence type="ECO:0000256" key="10">
    <source>
        <dbReference type="ARBA" id="ARBA00023303"/>
    </source>
</evidence>
<keyword evidence="9 11" id="KW-0472">Membrane</keyword>
<comment type="caution">
    <text evidence="13">The sequence shown here is derived from an EMBL/GenBank/DDBJ whole genome shotgun (WGS) entry which is preliminary data.</text>
</comment>
<dbReference type="InterPro" id="IPR001646">
    <property type="entry name" value="5peptide_repeat"/>
</dbReference>
<evidence type="ECO:0000313" key="13">
    <source>
        <dbReference type="EMBL" id="PXB43600.1"/>
    </source>
</evidence>
<feature type="transmembrane region" description="Helical" evidence="11">
    <location>
        <begin position="198"/>
        <end position="214"/>
    </location>
</feature>
<dbReference type="EMBL" id="QHMI01000001">
    <property type="protein sequence ID" value="PXB43600.1"/>
    <property type="molecule type" value="Genomic_DNA"/>
</dbReference>
<feature type="transmembrane region" description="Helical" evidence="11">
    <location>
        <begin position="226"/>
        <end position="245"/>
    </location>
</feature>
<dbReference type="GO" id="GO:0016020">
    <property type="term" value="C:membrane"/>
    <property type="evidence" value="ECO:0007669"/>
    <property type="project" value="UniProtKB-SubCell"/>
</dbReference>
<evidence type="ECO:0000256" key="3">
    <source>
        <dbReference type="ARBA" id="ARBA00022538"/>
    </source>
</evidence>
<keyword evidence="10" id="KW-0407">Ion channel</keyword>
<keyword evidence="5" id="KW-0631">Potassium channel</keyword>
<dbReference type="PANTHER" id="PTHR10027">
    <property type="entry name" value="CALCIUM-ACTIVATED POTASSIUM CHANNEL ALPHA CHAIN"/>
    <property type="match status" value="1"/>
</dbReference>
<name>A0A9X7L7R8_9ENTR</name>
<evidence type="ECO:0000256" key="6">
    <source>
        <dbReference type="ARBA" id="ARBA00022958"/>
    </source>
</evidence>
<dbReference type="SUPFAM" id="SSF141571">
    <property type="entry name" value="Pentapeptide repeat-like"/>
    <property type="match status" value="1"/>
</dbReference>
<sequence>MAANIFTINGQRVDSFEDFMLAEKENVWSNLLFYAEDFRSSKGAYFTFEKKSFTLISFKDTVFYKIRFIRCVFESCIFMGATFNECEFTDCVFKNTNTNKIKLNSCLIDPKSFDDNFDLKSDTNIAVNLYQSLYKNASREYQSEHALYSLYNMKNAEYHHLNSKLNRGVITKKEYILKKLFYYLHDFISGYGLKTFKVLRLLILILSIFSYINFSYSEIIFKEGSGLSIIDSVYFTCVTITTLGYGDITPYTDFGKILISLQALLGFVVLSLFMASVINRAVKAV</sequence>
<accession>A0A9X7L7R8</accession>
<dbReference type="Pfam" id="PF07885">
    <property type="entry name" value="Ion_trans_2"/>
    <property type="match status" value="1"/>
</dbReference>
<dbReference type="Gene3D" id="1.10.287.70">
    <property type="match status" value="1"/>
</dbReference>
<evidence type="ECO:0000256" key="11">
    <source>
        <dbReference type="SAM" id="Phobius"/>
    </source>
</evidence>
<evidence type="ECO:0000256" key="1">
    <source>
        <dbReference type="ARBA" id="ARBA00004141"/>
    </source>
</evidence>
<feature type="transmembrane region" description="Helical" evidence="11">
    <location>
        <begin position="257"/>
        <end position="278"/>
    </location>
</feature>
<evidence type="ECO:0000256" key="9">
    <source>
        <dbReference type="ARBA" id="ARBA00023136"/>
    </source>
</evidence>
<feature type="domain" description="Potassium channel" evidence="12">
    <location>
        <begin position="207"/>
        <end position="281"/>
    </location>
</feature>
<keyword evidence="3" id="KW-0633">Potassium transport</keyword>
<dbReference type="GO" id="GO:0005267">
    <property type="term" value="F:potassium channel activity"/>
    <property type="evidence" value="ECO:0007669"/>
    <property type="project" value="UniProtKB-KW"/>
</dbReference>
<proteinExistence type="predicted"/>
<reference evidence="13 14" key="1">
    <citation type="submission" date="2018-05" db="EMBL/GenBank/DDBJ databases">
        <title>Evaluation of testing and processing parameters for the GenePOC Carba assay.</title>
        <authorList>
            <person name="Walsh T.R."/>
        </authorList>
    </citation>
    <scope>NUCLEOTIDE SEQUENCE [LARGE SCALE GENOMIC DNA]</scope>
    <source>
        <strain evidence="13 14">PECIMP</strain>
    </source>
</reference>
<dbReference type="Pfam" id="PF13576">
    <property type="entry name" value="Pentapeptide_3"/>
    <property type="match status" value="1"/>
</dbReference>
<keyword evidence="4 11" id="KW-0812">Transmembrane</keyword>
<evidence type="ECO:0000256" key="2">
    <source>
        <dbReference type="ARBA" id="ARBA00022448"/>
    </source>
</evidence>
<evidence type="ECO:0000313" key="14">
    <source>
        <dbReference type="Proteomes" id="UP000246375"/>
    </source>
</evidence>
<keyword evidence="7 11" id="KW-1133">Transmembrane helix</keyword>
<dbReference type="Gene3D" id="2.160.20.80">
    <property type="entry name" value="E3 ubiquitin-protein ligase SopA"/>
    <property type="match status" value="1"/>
</dbReference>
<evidence type="ECO:0000256" key="7">
    <source>
        <dbReference type="ARBA" id="ARBA00022989"/>
    </source>
</evidence>
<organism evidence="13 14">
    <name type="scientific">Enterobacter hormaechei</name>
    <dbReference type="NCBI Taxonomy" id="158836"/>
    <lineage>
        <taxon>Bacteria</taxon>
        <taxon>Pseudomonadati</taxon>
        <taxon>Pseudomonadota</taxon>
        <taxon>Gammaproteobacteria</taxon>
        <taxon>Enterobacterales</taxon>
        <taxon>Enterobacteriaceae</taxon>
        <taxon>Enterobacter</taxon>
        <taxon>Enterobacter cloacae complex</taxon>
    </lineage>
</organism>
<comment type="subcellular location">
    <subcellularLocation>
        <location evidence="1">Membrane</location>
        <topology evidence="1">Multi-pass membrane protein</topology>
    </subcellularLocation>
</comment>
<keyword evidence="8" id="KW-0406">Ion transport</keyword>
<evidence type="ECO:0000259" key="12">
    <source>
        <dbReference type="Pfam" id="PF07885"/>
    </source>
</evidence>